<dbReference type="Pfam" id="PF00496">
    <property type="entry name" value="SBP_bac_5"/>
    <property type="match status" value="1"/>
</dbReference>
<dbReference type="Gene3D" id="3.40.190.10">
    <property type="entry name" value="Periplasmic binding protein-like II"/>
    <property type="match status" value="1"/>
</dbReference>
<name>A0ABT9W2N7_9BACI</name>
<evidence type="ECO:0000256" key="4">
    <source>
        <dbReference type="SAM" id="MobiDB-lite"/>
    </source>
</evidence>
<comment type="caution">
    <text evidence="7">The sequence shown here is derived from an EMBL/GenBank/DDBJ whole genome shotgun (WGS) entry which is preliminary data.</text>
</comment>
<feature type="signal peptide" evidence="5">
    <location>
        <begin position="1"/>
        <end position="20"/>
    </location>
</feature>
<dbReference type="EMBL" id="JAUSTY010000015">
    <property type="protein sequence ID" value="MDQ0167390.1"/>
    <property type="molecule type" value="Genomic_DNA"/>
</dbReference>
<evidence type="ECO:0000313" key="8">
    <source>
        <dbReference type="Proteomes" id="UP001235840"/>
    </source>
</evidence>
<dbReference type="InterPro" id="IPR000914">
    <property type="entry name" value="SBP_5_dom"/>
</dbReference>
<feature type="domain" description="Solute-binding protein family 5" evidence="6">
    <location>
        <begin position="108"/>
        <end position="453"/>
    </location>
</feature>
<comment type="similarity">
    <text evidence="1">Belongs to the bacterial solute-binding protein 5 family.</text>
</comment>
<reference evidence="7 8" key="1">
    <citation type="submission" date="2023-07" db="EMBL/GenBank/DDBJ databases">
        <title>Genomic Encyclopedia of Type Strains, Phase IV (KMG-IV): sequencing the most valuable type-strain genomes for metagenomic binning, comparative biology and taxonomic classification.</title>
        <authorList>
            <person name="Goeker M."/>
        </authorList>
    </citation>
    <scope>NUCLEOTIDE SEQUENCE [LARGE SCALE GENOMIC DNA]</scope>
    <source>
        <strain evidence="7 8">DSM 12751</strain>
    </source>
</reference>
<evidence type="ECO:0000256" key="2">
    <source>
        <dbReference type="ARBA" id="ARBA00022448"/>
    </source>
</evidence>
<dbReference type="InterPro" id="IPR030678">
    <property type="entry name" value="Peptide/Ni-bd"/>
</dbReference>
<dbReference type="PANTHER" id="PTHR30290:SF9">
    <property type="entry name" value="OLIGOPEPTIDE-BINDING PROTEIN APPA"/>
    <property type="match status" value="1"/>
</dbReference>
<dbReference type="PROSITE" id="PS51257">
    <property type="entry name" value="PROKAR_LIPOPROTEIN"/>
    <property type="match status" value="1"/>
</dbReference>
<evidence type="ECO:0000256" key="1">
    <source>
        <dbReference type="ARBA" id="ARBA00005695"/>
    </source>
</evidence>
<proteinExistence type="inferred from homology"/>
<dbReference type="Gene3D" id="3.90.76.10">
    <property type="entry name" value="Dipeptide-binding Protein, Domain 1"/>
    <property type="match status" value="1"/>
</dbReference>
<dbReference type="InterPro" id="IPR039424">
    <property type="entry name" value="SBP_5"/>
</dbReference>
<keyword evidence="3 5" id="KW-0732">Signal</keyword>
<dbReference type="PANTHER" id="PTHR30290">
    <property type="entry name" value="PERIPLASMIC BINDING COMPONENT OF ABC TRANSPORTER"/>
    <property type="match status" value="1"/>
</dbReference>
<keyword evidence="8" id="KW-1185">Reference proteome</keyword>
<keyword evidence="2" id="KW-0813">Transport</keyword>
<protein>
    <submittedName>
        <fullName evidence="7">Peptide/nickel transport system substrate-binding protein</fullName>
    </submittedName>
</protein>
<dbReference type="Gene3D" id="3.10.105.10">
    <property type="entry name" value="Dipeptide-binding Protein, Domain 3"/>
    <property type="match status" value="1"/>
</dbReference>
<accession>A0ABT9W2N7</accession>
<dbReference type="Proteomes" id="UP001235840">
    <property type="component" value="Unassembled WGS sequence"/>
</dbReference>
<feature type="chain" id="PRO_5045134321" evidence="5">
    <location>
        <begin position="21"/>
        <end position="531"/>
    </location>
</feature>
<evidence type="ECO:0000256" key="5">
    <source>
        <dbReference type="SAM" id="SignalP"/>
    </source>
</evidence>
<dbReference type="CDD" id="cd08498">
    <property type="entry name" value="PBP2_NikA_DppA_OppA_like_2"/>
    <property type="match status" value="1"/>
</dbReference>
<evidence type="ECO:0000256" key="3">
    <source>
        <dbReference type="ARBA" id="ARBA00022729"/>
    </source>
</evidence>
<gene>
    <name evidence="7" type="ORF">J2S11_003315</name>
</gene>
<dbReference type="RefSeq" id="WP_307396270.1">
    <property type="nucleotide sequence ID" value="NZ_BAAADK010000002.1"/>
</dbReference>
<evidence type="ECO:0000259" key="6">
    <source>
        <dbReference type="Pfam" id="PF00496"/>
    </source>
</evidence>
<evidence type="ECO:0000313" key="7">
    <source>
        <dbReference type="EMBL" id="MDQ0167390.1"/>
    </source>
</evidence>
<organism evidence="7 8">
    <name type="scientific">Caldalkalibacillus horti</name>
    <dbReference type="NCBI Taxonomy" id="77523"/>
    <lineage>
        <taxon>Bacteria</taxon>
        <taxon>Bacillati</taxon>
        <taxon>Bacillota</taxon>
        <taxon>Bacilli</taxon>
        <taxon>Bacillales</taxon>
        <taxon>Bacillaceae</taxon>
        <taxon>Caldalkalibacillus</taxon>
    </lineage>
</organism>
<dbReference type="SUPFAM" id="SSF53850">
    <property type="entry name" value="Periplasmic binding protein-like II"/>
    <property type="match status" value="1"/>
</dbReference>
<dbReference type="PIRSF" id="PIRSF002741">
    <property type="entry name" value="MppA"/>
    <property type="match status" value="1"/>
</dbReference>
<feature type="region of interest" description="Disordered" evidence="4">
    <location>
        <begin position="28"/>
        <end position="52"/>
    </location>
</feature>
<feature type="compositionally biased region" description="Low complexity" evidence="4">
    <location>
        <begin position="28"/>
        <end position="47"/>
    </location>
</feature>
<sequence>MRRFWKLGFISMLAILFILAGCGGGSTDSSSSSEGGSDSSTGGSEAGTDTEENRTLTVAMGTDMVSFDIHDHNNTSTEAIHINVFNYLFKGDENKVLSGDLVEYYDLVDNTTWEFRLKPDVTFHNGDPLTAEDVKFTLERVATDSSLREYPNYRQILEVNVIDELNFQIITDGPQPALLNRLSRIGSGILPKNYIEENGWDHFLSNPIGSGPYKFVEWMRDDRVVFEAHEDYWEGDNQEWDRLVFRVIPEASTRVAELLTGGVDIAMNVPPNEWDRINGNDGTNVIVGDANRVIMLTIRQTEGLPTSDPRVVEAIDLAINNEAITEHILGGAGTPTRTRVTPGNFGANESLFNTYLYDLERAKELMAEAGYADGFDITFQSPHGRYLQDREVAEIIVSMLSEININASLEFMEWSNFVEMRNSKTNKEIYMIGFGNSMFDADLAVDLYQSDRAAGETDYNDSEVDELIAAARVNMDPIERAEQYERIQEIIAEGRPHIYLHQEKSNYGVGDRIDFTPRIDEMLIVDDITRK</sequence>